<comment type="caution">
    <text evidence="2">The sequence shown here is derived from an EMBL/GenBank/DDBJ whole genome shotgun (WGS) entry which is preliminary data.</text>
</comment>
<accession>A0A842I2J3</accession>
<comment type="similarity">
    <text evidence="1">Belongs to the SURF1 family.</text>
</comment>
<dbReference type="Proteomes" id="UP000564378">
    <property type="component" value="Unassembled WGS sequence"/>
</dbReference>
<reference evidence="2 3" key="1">
    <citation type="submission" date="2020-08" db="EMBL/GenBank/DDBJ databases">
        <title>Draft genome sequence of Parasphingopyxis sp. GrpM-11.</title>
        <authorList>
            <person name="Oh J."/>
            <person name="Roh D.-H."/>
        </authorList>
    </citation>
    <scope>NUCLEOTIDE SEQUENCE [LARGE SCALE GENOMIC DNA]</scope>
    <source>
        <strain evidence="2 3">GrpM-11</strain>
    </source>
</reference>
<sequence>MRLPFIPTIIVVAAMATMIGLGVWQLQRKAEKEALLVQYGAAAEMLPVAWPETPDTAYLYRRATGYCLAPVSWRAIAGQNIEGEAGWRHIASCRTGGGEGPGMQAVMGWSQNFDDPEGWEGGEVTGTITLDPEYGLRLVSDEPVAGLEPVARPTPEEIPNNHLLYAIQWFFFAAAAGIVYLLALRRRLRA</sequence>
<dbReference type="Pfam" id="PF02104">
    <property type="entry name" value="SURF1"/>
    <property type="match status" value="2"/>
</dbReference>
<dbReference type="InterPro" id="IPR002994">
    <property type="entry name" value="Surf1/Shy1"/>
</dbReference>
<evidence type="ECO:0000313" key="2">
    <source>
        <dbReference type="EMBL" id="MBC2779101.1"/>
    </source>
</evidence>
<keyword evidence="1" id="KW-0812">Transmembrane</keyword>
<dbReference type="AlphaFoldDB" id="A0A842I2J3"/>
<protein>
    <recommendedName>
        <fullName evidence="1">SURF1-like protein</fullName>
    </recommendedName>
</protein>
<feature type="transmembrane region" description="Helical" evidence="1">
    <location>
        <begin position="163"/>
        <end position="184"/>
    </location>
</feature>
<organism evidence="2 3">
    <name type="scientific">Parasphingopyxis marina</name>
    <dbReference type="NCBI Taxonomy" id="2761622"/>
    <lineage>
        <taxon>Bacteria</taxon>
        <taxon>Pseudomonadati</taxon>
        <taxon>Pseudomonadota</taxon>
        <taxon>Alphaproteobacteria</taxon>
        <taxon>Sphingomonadales</taxon>
        <taxon>Sphingomonadaceae</taxon>
        <taxon>Parasphingopyxis</taxon>
    </lineage>
</organism>
<feature type="transmembrane region" description="Helical" evidence="1">
    <location>
        <begin position="6"/>
        <end position="26"/>
    </location>
</feature>
<keyword evidence="1" id="KW-1133">Transmembrane helix</keyword>
<dbReference type="CDD" id="cd06662">
    <property type="entry name" value="SURF1"/>
    <property type="match status" value="1"/>
</dbReference>
<dbReference type="EMBL" id="JACJVJ010000003">
    <property type="protein sequence ID" value="MBC2779101.1"/>
    <property type="molecule type" value="Genomic_DNA"/>
</dbReference>
<name>A0A842I2J3_9SPHN</name>
<keyword evidence="1" id="KW-1003">Cell membrane</keyword>
<gene>
    <name evidence="2" type="ORF">H6P80_15860</name>
</gene>
<evidence type="ECO:0000256" key="1">
    <source>
        <dbReference type="RuleBase" id="RU363076"/>
    </source>
</evidence>
<proteinExistence type="inferred from homology"/>
<comment type="subcellular location">
    <subcellularLocation>
        <location evidence="1">Cell membrane</location>
        <topology evidence="1">Multi-pass membrane protein</topology>
    </subcellularLocation>
</comment>
<dbReference type="GO" id="GO:0005886">
    <property type="term" value="C:plasma membrane"/>
    <property type="evidence" value="ECO:0007669"/>
    <property type="project" value="UniProtKB-SubCell"/>
</dbReference>
<keyword evidence="3" id="KW-1185">Reference proteome</keyword>
<keyword evidence="1" id="KW-0472">Membrane</keyword>
<dbReference type="RefSeq" id="WP_185802388.1">
    <property type="nucleotide sequence ID" value="NZ_JACJVJ010000003.1"/>
</dbReference>
<evidence type="ECO:0000313" key="3">
    <source>
        <dbReference type="Proteomes" id="UP000564378"/>
    </source>
</evidence>